<name>B9XE38_PEDPL</name>
<dbReference type="AlphaFoldDB" id="B9XE38"/>
<evidence type="ECO:0000313" key="3">
    <source>
        <dbReference type="Proteomes" id="UP000003688"/>
    </source>
</evidence>
<evidence type="ECO:0000256" key="1">
    <source>
        <dbReference type="SAM" id="Phobius"/>
    </source>
</evidence>
<comment type="caution">
    <text evidence="2">The sequence shown here is derived from an EMBL/GenBank/DDBJ whole genome shotgun (WGS) entry which is preliminary data.</text>
</comment>
<organism evidence="2 3">
    <name type="scientific">Pedosphaera parvula (strain Ellin514)</name>
    <dbReference type="NCBI Taxonomy" id="320771"/>
    <lineage>
        <taxon>Bacteria</taxon>
        <taxon>Pseudomonadati</taxon>
        <taxon>Verrucomicrobiota</taxon>
        <taxon>Pedosphaerae</taxon>
        <taxon>Pedosphaerales</taxon>
        <taxon>Pedosphaeraceae</taxon>
        <taxon>Pedosphaera</taxon>
    </lineage>
</organism>
<keyword evidence="1" id="KW-0472">Membrane</keyword>
<gene>
    <name evidence="2" type="ORF">Cflav_PD4592</name>
</gene>
<keyword evidence="3" id="KW-1185">Reference proteome</keyword>
<proteinExistence type="predicted"/>
<keyword evidence="1" id="KW-0812">Transmembrane</keyword>
<feature type="transmembrane region" description="Helical" evidence="1">
    <location>
        <begin position="57"/>
        <end position="75"/>
    </location>
</feature>
<accession>B9XE38</accession>
<evidence type="ECO:0000313" key="2">
    <source>
        <dbReference type="EMBL" id="EEF61929.1"/>
    </source>
</evidence>
<protein>
    <submittedName>
        <fullName evidence="2">Uncharacterized protein</fullName>
    </submittedName>
</protein>
<dbReference type="Proteomes" id="UP000003688">
    <property type="component" value="Unassembled WGS sequence"/>
</dbReference>
<feature type="transmembrane region" description="Helical" evidence="1">
    <location>
        <begin position="20"/>
        <end position="37"/>
    </location>
</feature>
<sequence>MIFGHFFVPFLTLLRIDVKLKLTVMIPLFIWAWMMHFADMSFNIMPALHPNNFHLSWMDLSSMAFIGGFLGLIFVKNLYKYPIVPQQDPRFAESQDIMVPADEYVEAATARGINHKSGGHK</sequence>
<reference evidence="2 3" key="1">
    <citation type="journal article" date="2011" name="J. Bacteriol.">
        <title>Genome sequence of 'Pedosphaera parvula' Ellin514, an aerobic Verrucomicrobial isolate from pasture soil.</title>
        <authorList>
            <person name="Kant R."/>
            <person name="van Passel M.W."/>
            <person name="Sangwan P."/>
            <person name="Palva A."/>
            <person name="Lucas S."/>
            <person name="Copeland A."/>
            <person name="Lapidus A."/>
            <person name="Glavina Del Rio T."/>
            <person name="Dalin E."/>
            <person name="Tice H."/>
            <person name="Bruce D."/>
            <person name="Goodwin L."/>
            <person name="Pitluck S."/>
            <person name="Chertkov O."/>
            <person name="Larimer F.W."/>
            <person name="Land M.L."/>
            <person name="Hauser L."/>
            <person name="Brettin T.S."/>
            <person name="Detter J.C."/>
            <person name="Han S."/>
            <person name="de Vos W.M."/>
            <person name="Janssen P.H."/>
            <person name="Smidt H."/>
        </authorList>
    </citation>
    <scope>NUCLEOTIDE SEQUENCE [LARGE SCALE GENOMIC DNA]</scope>
    <source>
        <strain evidence="2 3">Ellin514</strain>
    </source>
</reference>
<dbReference type="EMBL" id="ABOX02000007">
    <property type="protein sequence ID" value="EEF61929.1"/>
    <property type="molecule type" value="Genomic_DNA"/>
</dbReference>
<keyword evidence="1" id="KW-1133">Transmembrane helix</keyword>
<dbReference type="STRING" id="320771.Cflav_PD4592"/>